<evidence type="ECO:0000313" key="1">
    <source>
        <dbReference type="Ensembl" id="ENSMMNP00015018373.1"/>
    </source>
</evidence>
<sequence length="95" mass="10755">MLFPSFFAGPCMPAHSPGRAGRSTRPEARSYSSMCFRTAKGQQGWFKSGSGAKKKIDMMWRRRKAAGYTKDVTRQHIKTPMTGKIKISIRKKSRN</sequence>
<reference evidence="1" key="2">
    <citation type="submission" date="2025-09" db="UniProtKB">
        <authorList>
            <consortium name="Ensembl"/>
        </authorList>
    </citation>
    <scope>IDENTIFICATION</scope>
</reference>
<dbReference type="GeneTree" id="ENSGT00960000190735"/>
<accession>A0A8C6BNW6</accession>
<keyword evidence="2" id="KW-1185">Reference proteome</keyword>
<dbReference type="Proteomes" id="UP000694561">
    <property type="component" value="Unplaced"/>
</dbReference>
<protein>
    <submittedName>
        <fullName evidence="1">Uncharacterized protein</fullName>
    </submittedName>
</protein>
<name>A0A8C6BNW6_MONMO</name>
<dbReference type="AlphaFoldDB" id="A0A8C6BNW6"/>
<evidence type="ECO:0000313" key="2">
    <source>
        <dbReference type="Proteomes" id="UP000694561"/>
    </source>
</evidence>
<proteinExistence type="predicted"/>
<organism evidence="1 2">
    <name type="scientific">Monodon monoceros</name>
    <name type="common">Narwhal</name>
    <name type="synonym">Ceratodon monodon</name>
    <dbReference type="NCBI Taxonomy" id="40151"/>
    <lineage>
        <taxon>Eukaryota</taxon>
        <taxon>Metazoa</taxon>
        <taxon>Chordata</taxon>
        <taxon>Craniata</taxon>
        <taxon>Vertebrata</taxon>
        <taxon>Euteleostomi</taxon>
        <taxon>Mammalia</taxon>
        <taxon>Eutheria</taxon>
        <taxon>Laurasiatheria</taxon>
        <taxon>Artiodactyla</taxon>
        <taxon>Whippomorpha</taxon>
        <taxon>Cetacea</taxon>
        <taxon>Odontoceti</taxon>
        <taxon>Monodontidae</taxon>
        <taxon>Monodon</taxon>
    </lineage>
</organism>
<dbReference type="Ensembl" id="ENSMMNT00015020180.1">
    <property type="protein sequence ID" value="ENSMMNP00015018373.1"/>
    <property type="gene ID" value="ENSMMNG00015013502.1"/>
</dbReference>
<reference evidence="1" key="1">
    <citation type="submission" date="2025-08" db="UniProtKB">
        <authorList>
            <consortium name="Ensembl"/>
        </authorList>
    </citation>
    <scope>IDENTIFICATION</scope>
</reference>